<name>A0AAV7LKJ7_PLEWA</name>
<organism evidence="2 3">
    <name type="scientific">Pleurodeles waltl</name>
    <name type="common">Iberian ribbed newt</name>
    <dbReference type="NCBI Taxonomy" id="8319"/>
    <lineage>
        <taxon>Eukaryota</taxon>
        <taxon>Metazoa</taxon>
        <taxon>Chordata</taxon>
        <taxon>Craniata</taxon>
        <taxon>Vertebrata</taxon>
        <taxon>Euteleostomi</taxon>
        <taxon>Amphibia</taxon>
        <taxon>Batrachia</taxon>
        <taxon>Caudata</taxon>
        <taxon>Salamandroidea</taxon>
        <taxon>Salamandridae</taxon>
        <taxon>Pleurodelinae</taxon>
        <taxon>Pleurodeles</taxon>
    </lineage>
</organism>
<keyword evidence="3" id="KW-1185">Reference proteome</keyword>
<evidence type="ECO:0000313" key="3">
    <source>
        <dbReference type="Proteomes" id="UP001066276"/>
    </source>
</evidence>
<dbReference type="Proteomes" id="UP001066276">
    <property type="component" value="Chromosome 11"/>
</dbReference>
<reference evidence="2" key="1">
    <citation type="journal article" date="2022" name="bioRxiv">
        <title>Sequencing and chromosome-scale assembly of the giantPleurodeles waltlgenome.</title>
        <authorList>
            <person name="Brown T."/>
            <person name="Elewa A."/>
            <person name="Iarovenko S."/>
            <person name="Subramanian E."/>
            <person name="Araus A.J."/>
            <person name="Petzold A."/>
            <person name="Susuki M."/>
            <person name="Suzuki K.-i.T."/>
            <person name="Hayashi T."/>
            <person name="Toyoda A."/>
            <person name="Oliveira C."/>
            <person name="Osipova E."/>
            <person name="Leigh N.D."/>
            <person name="Simon A."/>
            <person name="Yun M.H."/>
        </authorList>
    </citation>
    <scope>NUCLEOTIDE SEQUENCE</scope>
    <source>
        <strain evidence="2">20211129_DDA</strain>
        <tissue evidence="2">Liver</tissue>
    </source>
</reference>
<dbReference type="AlphaFoldDB" id="A0AAV7LKJ7"/>
<evidence type="ECO:0000256" key="1">
    <source>
        <dbReference type="SAM" id="MobiDB-lite"/>
    </source>
</evidence>
<accession>A0AAV7LKJ7</accession>
<protein>
    <submittedName>
        <fullName evidence="2">Uncharacterized protein</fullName>
    </submittedName>
</protein>
<comment type="caution">
    <text evidence="2">The sequence shown here is derived from an EMBL/GenBank/DDBJ whole genome shotgun (WGS) entry which is preliminary data.</text>
</comment>
<evidence type="ECO:0000313" key="2">
    <source>
        <dbReference type="EMBL" id="KAJ1091523.1"/>
    </source>
</evidence>
<feature type="region of interest" description="Disordered" evidence="1">
    <location>
        <begin position="1"/>
        <end position="66"/>
    </location>
</feature>
<proteinExistence type="predicted"/>
<dbReference type="EMBL" id="JANPWB010000015">
    <property type="protein sequence ID" value="KAJ1091523.1"/>
    <property type="molecule type" value="Genomic_DNA"/>
</dbReference>
<gene>
    <name evidence="2" type="ORF">NDU88_004643</name>
</gene>
<sequence length="81" mass="8478">MHRPAPTPGRSAPATGSAHAVAPRSHQASRSRSPPLGGGAITPPAYAVSSAARPAGPSGTHLHVMQPRNFRLIRSVRERRT</sequence>